<sequence>MTFHRSISLAIILVAGYLETILGQIPELSDIPKCAQPAILSSLQNSGCDPADINCLCNSKDFISALTTSIQSACDAADQAKVLQAGQQLCPGITAHIPASALPTSSISSDTKSPSPTATPTSSDNSEDGNNSASSDTATGTISNDQGSLPSSIDASSTGTNMTANSTATGAIEASPTAPAGGLLTAPPTSPGRSSPTGNYSSLFGSNFSSSAEEYPEAALVFGKLPMSLLALVIAVMSLAFVYL</sequence>
<keyword evidence="5" id="KW-0964">Secreted</keyword>
<evidence type="ECO:0000256" key="9">
    <source>
        <dbReference type="ARBA" id="ARBA00022729"/>
    </source>
</evidence>
<feature type="binding site" description="axial binding residue" evidence="15">
    <location>
        <position position="52"/>
    </location>
    <ligand>
        <name>heme</name>
        <dbReference type="ChEBI" id="CHEBI:30413"/>
    </ligand>
    <ligandPart>
        <name>Fe</name>
        <dbReference type="ChEBI" id="CHEBI:18248"/>
    </ligandPart>
</feature>
<feature type="compositionally biased region" description="Polar residues" evidence="16">
    <location>
        <begin position="128"/>
        <end position="169"/>
    </location>
</feature>
<keyword evidence="7" id="KW-0336">GPI-anchor</keyword>
<evidence type="ECO:0000256" key="8">
    <source>
        <dbReference type="ARBA" id="ARBA00022723"/>
    </source>
</evidence>
<proteinExistence type="inferred from homology"/>
<dbReference type="InterPro" id="IPR008427">
    <property type="entry name" value="Extracellular_membr_CFEM_dom"/>
</dbReference>
<evidence type="ECO:0000256" key="14">
    <source>
        <dbReference type="ARBA" id="ARBA00023288"/>
    </source>
</evidence>
<dbReference type="SMART" id="SM00747">
    <property type="entry name" value="CFEM"/>
    <property type="match status" value="1"/>
</dbReference>
<evidence type="ECO:0000256" key="11">
    <source>
        <dbReference type="ARBA" id="ARBA00023136"/>
    </source>
</evidence>
<accession>A0A6A6H8P6</accession>
<evidence type="ECO:0000313" key="21">
    <source>
        <dbReference type="Proteomes" id="UP000800092"/>
    </source>
</evidence>
<dbReference type="PANTHER" id="PTHR37928:SF2">
    <property type="entry name" value="GPI ANCHORED CFEM DOMAIN PROTEIN (AFU_ORTHOLOGUE AFUA_6G10580)"/>
    <property type="match status" value="1"/>
</dbReference>
<evidence type="ECO:0000256" key="4">
    <source>
        <dbReference type="ARBA" id="ARBA00022475"/>
    </source>
</evidence>
<evidence type="ECO:0000256" key="17">
    <source>
        <dbReference type="SAM" id="Phobius"/>
    </source>
</evidence>
<evidence type="ECO:0000313" key="20">
    <source>
        <dbReference type="EMBL" id="KAF2233873.1"/>
    </source>
</evidence>
<dbReference type="GO" id="GO:0098552">
    <property type="term" value="C:side of membrane"/>
    <property type="evidence" value="ECO:0007669"/>
    <property type="project" value="UniProtKB-KW"/>
</dbReference>
<evidence type="ECO:0000256" key="12">
    <source>
        <dbReference type="ARBA" id="ARBA00023157"/>
    </source>
</evidence>
<feature type="disulfide bond" evidence="15">
    <location>
        <begin position="57"/>
        <end position="90"/>
    </location>
</feature>
<dbReference type="Pfam" id="PF05730">
    <property type="entry name" value="CFEM"/>
    <property type="match status" value="1"/>
</dbReference>
<comment type="subcellular location">
    <subcellularLocation>
        <location evidence="1">Cell membrane</location>
        <topology evidence="1">Lipid-anchor</topology>
        <topology evidence="1">GPI-anchor</topology>
    </subcellularLocation>
    <subcellularLocation>
        <location evidence="2">Secreted</location>
    </subcellularLocation>
</comment>
<keyword evidence="17" id="KW-1133">Transmembrane helix</keyword>
<feature type="domain" description="CFEM" evidence="19">
    <location>
        <begin position="7"/>
        <end position="117"/>
    </location>
</feature>
<keyword evidence="9 18" id="KW-0732">Signal</keyword>
<name>A0A6A6H8P6_VIRVR</name>
<dbReference type="Proteomes" id="UP000800092">
    <property type="component" value="Unassembled WGS sequence"/>
</dbReference>
<evidence type="ECO:0000256" key="10">
    <source>
        <dbReference type="ARBA" id="ARBA00023004"/>
    </source>
</evidence>
<keyword evidence="10 15" id="KW-0408">Iron</keyword>
<dbReference type="GO" id="GO:0005576">
    <property type="term" value="C:extracellular region"/>
    <property type="evidence" value="ECO:0007669"/>
    <property type="project" value="UniProtKB-SubCell"/>
</dbReference>
<feature type="compositionally biased region" description="Low complexity" evidence="16">
    <location>
        <begin position="103"/>
        <end position="124"/>
    </location>
</feature>
<keyword evidence="12 15" id="KW-1015">Disulfide bond</keyword>
<protein>
    <recommendedName>
        <fullName evidence="19">CFEM domain-containing protein</fullName>
    </recommendedName>
</protein>
<feature type="disulfide bond" evidence="15">
    <location>
        <begin position="48"/>
        <end position="55"/>
    </location>
</feature>
<dbReference type="PROSITE" id="PS52012">
    <property type="entry name" value="CFEM"/>
    <property type="match status" value="1"/>
</dbReference>
<comment type="similarity">
    <text evidence="3">Belongs to the RBT5 family.</text>
</comment>
<dbReference type="GO" id="GO:0046872">
    <property type="term" value="F:metal ion binding"/>
    <property type="evidence" value="ECO:0007669"/>
    <property type="project" value="UniProtKB-UniRule"/>
</dbReference>
<comment type="caution">
    <text evidence="15">Lacks conserved residue(s) required for the propagation of feature annotation.</text>
</comment>
<feature type="region of interest" description="Disordered" evidence="16">
    <location>
        <begin position="102"/>
        <end position="198"/>
    </location>
</feature>
<dbReference type="GO" id="GO:0005886">
    <property type="term" value="C:plasma membrane"/>
    <property type="evidence" value="ECO:0007669"/>
    <property type="project" value="UniProtKB-SubCell"/>
</dbReference>
<keyword evidence="8 15" id="KW-0479">Metal-binding</keyword>
<feature type="chain" id="PRO_5025579822" description="CFEM domain-containing protein" evidence="18">
    <location>
        <begin position="24"/>
        <end position="244"/>
    </location>
</feature>
<evidence type="ECO:0000256" key="13">
    <source>
        <dbReference type="ARBA" id="ARBA00023180"/>
    </source>
</evidence>
<keyword evidence="6 15" id="KW-0349">Heme</keyword>
<feature type="transmembrane region" description="Helical" evidence="17">
    <location>
        <begin position="225"/>
        <end position="243"/>
    </location>
</feature>
<evidence type="ECO:0000256" key="16">
    <source>
        <dbReference type="SAM" id="MobiDB-lite"/>
    </source>
</evidence>
<dbReference type="PANTHER" id="PTHR37928">
    <property type="entry name" value="CFEM DOMAIN PROTEIN (AFU_ORTHOLOGUE AFUA_6G14090)"/>
    <property type="match status" value="1"/>
</dbReference>
<keyword evidence="17" id="KW-0812">Transmembrane</keyword>
<evidence type="ECO:0000256" key="1">
    <source>
        <dbReference type="ARBA" id="ARBA00004609"/>
    </source>
</evidence>
<feature type="disulfide bond" evidence="15">
    <location>
        <begin position="34"/>
        <end position="74"/>
    </location>
</feature>
<keyword evidence="4" id="KW-1003">Cell membrane</keyword>
<dbReference type="EMBL" id="ML991803">
    <property type="protein sequence ID" value="KAF2233873.1"/>
    <property type="molecule type" value="Genomic_DNA"/>
</dbReference>
<dbReference type="AlphaFoldDB" id="A0A6A6H8P6"/>
<dbReference type="OrthoDB" id="3065412at2759"/>
<evidence type="ECO:0000256" key="6">
    <source>
        <dbReference type="ARBA" id="ARBA00022617"/>
    </source>
</evidence>
<evidence type="ECO:0000259" key="19">
    <source>
        <dbReference type="PROSITE" id="PS52012"/>
    </source>
</evidence>
<organism evidence="20 21">
    <name type="scientific">Viridothelium virens</name>
    <name type="common">Speckled blister lichen</name>
    <name type="synonym">Trypethelium virens</name>
    <dbReference type="NCBI Taxonomy" id="1048519"/>
    <lineage>
        <taxon>Eukaryota</taxon>
        <taxon>Fungi</taxon>
        <taxon>Dikarya</taxon>
        <taxon>Ascomycota</taxon>
        <taxon>Pezizomycotina</taxon>
        <taxon>Dothideomycetes</taxon>
        <taxon>Dothideomycetes incertae sedis</taxon>
        <taxon>Trypetheliales</taxon>
        <taxon>Trypetheliaceae</taxon>
        <taxon>Viridothelium</taxon>
    </lineage>
</organism>
<evidence type="ECO:0000256" key="5">
    <source>
        <dbReference type="ARBA" id="ARBA00022525"/>
    </source>
</evidence>
<keyword evidence="11 17" id="KW-0472">Membrane</keyword>
<evidence type="ECO:0000256" key="7">
    <source>
        <dbReference type="ARBA" id="ARBA00022622"/>
    </source>
</evidence>
<evidence type="ECO:0000256" key="2">
    <source>
        <dbReference type="ARBA" id="ARBA00004613"/>
    </source>
</evidence>
<keyword evidence="21" id="KW-1185">Reference proteome</keyword>
<evidence type="ECO:0000256" key="15">
    <source>
        <dbReference type="PROSITE-ProRule" id="PRU01356"/>
    </source>
</evidence>
<gene>
    <name evidence="20" type="ORF">EV356DRAFT_567685</name>
</gene>
<feature type="signal peptide" evidence="18">
    <location>
        <begin position="1"/>
        <end position="23"/>
    </location>
</feature>
<reference evidence="20" key="1">
    <citation type="journal article" date="2020" name="Stud. Mycol.">
        <title>101 Dothideomycetes genomes: a test case for predicting lifestyles and emergence of pathogens.</title>
        <authorList>
            <person name="Haridas S."/>
            <person name="Albert R."/>
            <person name="Binder M."/>
            <person name="Bloem J."/>
            <person name="Labutti K."/>
            <person name="Salamov A."/>
            <person name="Andreopoulos B."/>
            <person name="Baker S."/>
            <person name="Barry K."/>
            <person name="Bills G."/>
            <person name="Bluhm B."/>
            <person name="Cannon C."/>
            <person name="Castanera R."/>
            <person name="Culley D."/>
            <person name="Daum C."/>
            <person name="Ezra D."/>
            <person name="Gonzalez J."/>
            <person name="Henrissat B."/>
            <person name="Kuo A."/>
            <person name="Liang C."/>
            <person name="Lipzen A."/>
            <person name="Lutzoni F."/>
            <person name="Magnuson J."/>
            <person name="Mondo S."/>
            <person name="Nolan M."/>
            <person name="Ohm R."/>
            <person name="Pangilinan J."/>
            <person name="Park H.-J."/>
            <person name="Ramirez L."/>
            <person name="Alfaro M."/>
            <person name="Sun H."/>
            <person name="Tritt A."/>
            <person name="Yoshinaga Y."/>
            <person name="Zwiers L.-H."/>
            <person name="Turgeon B."/>
            <person name="Goodwin S."/>
            <person name="Spatafora J."/>
            <person name="Crous P."/>
            <person name="Grigoriev I."/>
        </authorList>
    </citation>
    <scope>NUCLEOTIDE SEQUENCE</scope>
    <source>
        <strain evidence="20">Tuck. ex Michener</strain>
    </source>
</reference>
<evidence type="ECO:0000256" key="3">
    <source>
        <dbReference type="ARBA" id="ARBA00010031"/>
    </source>
</evidence>
<dbReference type="InterPro" id="IPR051735">
    <property type="entry name" value="CFEM_domain"/>
</dbReference>
<evidence type="ECO:0000256" key="18">
    <source>
        <dbReference type="SAM" id="SignalP"/>
    </source>
</evidence>
<keyword evidence="14" id="KW-0449">Lipoprotein</keyword>
<keyword evidence="13" id="KW-0325">Glycoprotein</keyword>